<evidence type="ECO:0000313" key="4">
    <source>
        <dbReference type="EMBL" id="SFK28086.1"/>
    </source>
</evidence>
<evidence type="ECO:0000256" key="3">
    <source>
        <dbReference type="PROSITE-ProRule" id="PRU00023"/>
    </source>
</evidence>
<dbReference type="SMART" id="SM00248">
    <property type="entry name" value="ANK"/>
    <property type="match status" value="3"/>
</dbReference>
<accession>A0A1I3YA77</accession>
<keyword evidence="5" id="KW-1185">Reference proteome</keyword>
<dbReference type="SUPFAM" id="SSF48403">
    <property type="entry name" value="Ankyrin repeat"/>
    <property type="match status" value="1"/>
</dbReference>
<dbReference type="GO" id="GO:0085020">
    <property type="term" value="P:protein K6-linked ubiquitination"/>
    <property type="evidence" value="ECO:0007669"/>
    <property type="project" value="TreeGrafter"/>
</dbReference>
<dbReference type="PROSITE" id="PS50088">
    <property type="entry name" value="ANK_REPEAT"/>
    <property type="match status" value="3"/>
</dbReference>
<keyword evidence="2 3" id="KW-0040">ANK repeat</keyword>
<evidence type="ECO:0000313" key="5">
    <source>
        <dbReference type="Proteomes" id="UP000198804"/>
    </source>
</evidence>
<protein>
    <submittedName>
        <fullName evidence="4">Uncharacterized protein</fullName>
    </submittedName>
</protein>
<dbReference type="STRING" id="414703.SAMN04488125_10188"/>
<feature type="repeat" description="ANK" evidence="3">
    <location>
        <begin position="85"/>
        <end position="117"/>
    </location>
</feature>
<dbReference type="Gene3D" id="1.25.40.20">
    <property type="entry name" value="Ankyrin repeat-containing domain"/>
    <property type="match status" value="2"/>
</dbReference>
<dbReference type="Proteomes" id="UP000198804">
    <property type="component" value="Unassembled WGS sequence"/>
</dbReference>
<dbReference type="PROSITE" id="PS50297">
    <property type="entry name" value="ANK_REP_REGION"/>
    <property type="match status" value="3"/>
</dbReference>
<dbReference type="GO" id="GO:0004842">
    <property type="term" value="F:ubiquitin-protein transferase activity"/>
    <property type="evidence" value="ECO:0007669"/>
    <property type="project" value="TreeGrafter"/>
</dbReference>
<dbReference type="RefSeq" id="WP_091940874.1">
    <property type="nucleotide sequence ID" value="NZ_FOSV01000001.1"/>
</dbReference>
<evidence type="ECO:0000256" key="1">
    <source>
        <dbReference type="ARBA" id="ARBA00022737"/>
    </source>
</evidence>
<dbReference type="EMBL" id="FOSV01000001">
    <property type="protein sequence ID" value="SFK28086.1"/>
    <property type="molecule type" value="Genomic_DNA"/>
</dbReference>
<organism evidence="4 5">
    <name type="scientific">Methylorubrum salsuginis</name>
    <dbReference type="NCBI Taxonomy" id="414703"/>
    <lineage>
        <taxon>Bacteria</taxon>
        <taxon>Pseudomonadati</taxon>
        <taxon>Pseudomonadota</taxon>
        <taxon>Alphaproteobacteria</taxon>
        <taxon>Hyphomicrobiales</taxon>
        <taxon>Methylobacteriaceae</taxon>
        <taxon>Methylorubrum</taxon>
    </lineage>
</organism>
<dbReference type="InterPro" id="IPR002110">
    <property type="entry name" value="Ankyrin_rpt"/>
</dbReference>
<feature type="repeat" description="ANK" evidence="3">
    <location>
        <begin position="118"/>
        <end position="150"/>
    </location>
</feature>
<name>A0A1I3YA77_9HYPH</name>
<keyword evidence="1" id="KW-0677">Repeat</keyword>
<feature type="repeat" description="ANK" evidence="3">
    <location>
        <begin position="52"/>
        <end position="84"/>
    </location>
</feature>
<sequence length="176" mass="18043">MQADPPADSPAALDDATLAFAARVFQYARMGHAEELAGLFAQGLPANLRNDKGDSLLMLAAYNGQAETARVVLEAGGDPELANDRGQTPLAGAAFKGDAGIVDLLLDHGAAVDGTADGARTALMLAAMFDRVAIVEQLLARGADAARRDASGMNAAELARQMGAKETPALLERAAG</sequence>
<reference evidence="5" key="1">
    <citation type="submission" date="2016-10" db="EMBL/GenBank/DDBJ databases">
        <authorList>
            <person name="Varghese N."/>
            <person name="Submissions S."/>
        </authorList>
    </citation>
    <scope>NUCLEOTIDE SEQUENCE [LARGE SCALE GENOMIC DNA]</scope>
    <source>
        <strain evidence="5">CGMCC 1.6474</strain>
    </source>
</reference>
<dbReference type="PANTHER" id="PTHR24171:SF8">
    <property type="entry name" value="BRCA1-ASSOCIATED RING DOMAIN PROTEIN 1"/>
    <property type="match status" value="1"/>
</dbReference>
<gene>
    <name evidence="4" type="ORF">SAMN04488125_10188</name>
</gene>
<dbReference type="InterPro" id="IPR036770">
    <property type="entry name" value="Ankyrin_rpt-contain_sf"/>
</dbReference>
<dbReference type="PANTHER" id="PTHR24171">
    <property type="entry name" value="ANKYRIN REPEAT DOMAIN-CONTAINING PROTEIN 39-RELATED"/>
    <property type="match status" value="1"/>
</dbReference>
<dbReference type="AlphaFoldDB" id="A0A1I3YA77"/>
<evidence type="ECO:0000256" key="2">
    <source>
        <dbReference type="ARBA" id="ARBA00023043"/>
    </source>
</evidence>
<dbReference type="OrthoDB" id="671583at2"/>
<dbReference type="Pfam" id="PF12796">
    <property type="entry name" value="Ank_2"/>
    <property type="match status" value="1"/>
</dbReference>
<proteinExistence type="predicted"/>